<proteinExistence type="predicted"/>
<organism evidence="2 3">
    <name type="scientific">Bosea massiliensis</name>
    <dbReference type="NCBI Taxonomy" id="151419"/>
    <lineage>
        <taxon>Bacteria</taxon>
        <taxon>Pseudomonadati</taxon>
        <taxon>Pseudomonadota</taxon>
        <taxon>Alphaproteobacteria</taxon>
        <taxon>Hyphomicrobiales</taxon>
        <taxon>Boseaceae</taxon>
        <taxon>Bosea</taxon>
    </lineage>
</organism>
<comment type="caution">
    <text evidence="2">The sequence shown here is derived from an EMBL/GenBank/DDBJ whole genome shotgun (WGS) entry which is preliminary data.</text>
</comment>
<evidence type="ECO:0000256" key="1">
    <source>
        <dbReference type="SAM" id="SignalP"/>
    </source>
</evidence>
<dbReference type="Proteomes" id="UP001596060">
    <property type="component" value="Unassembled WGS sequence"/>
</dbReference>
<reference evidence="3" key="1">
    <citation type="journal article" date="2019" name="Int. J. Syst. Evol. Microbiol.">
        <title>The Global Catalogue of Microorganisms (GCM) 10K type strain sequencing project: providing services to taxonomists for standard genome sequencing and annotation.</title>
        <authorList>
            <consortium name="The Broad Institute Genomics Platform"/>
            <consortium name="The Broad Institute Genome Sequencing Center for Infectious Disease"/>
            <person name="Wu L."/>
            <person name="Ma J."/>
        </authorList>
    </citation>
    <scope>NUCLEOTIDE SEQUENCE [LARGE SCALE GENOMIC DNA]</scope>
    <source>
        <strain evidence="3">CCUG 43117</strain>
    </source>
</reference>
<dbReference type="InterPro" id="IPR006311">
    <property type="entry name" value="TAT_signal"/>
</dbReference>
<keyword evidence="3" id="KW-1185">Reference proteome</keyword>
<evidence type="ECO:0000313" key="3">
    <source>
        <dbReference type="Proteomes" id="UP001596060"/>
    </source>
</evidence>
<dbReference type="PROSITE" id="PS51257">
    <property type="entry name" value="PROKAR_LIPOPROTEIN"/>
    <property type="match status" value="1"/>
</dbReference>
<gene>
    <name evidence="2" type="ORF">ACFPN9_17550</name>
</gene>
<keyword evidence="1" id="KW-0732">Signal</keyword>
<protein>
    <submittedName>
        <fullName evidence="2">Uncharacterized protein</fullName>
    </submittedName>
</protein>
<accession>A0ABW0P3Q7</accession>
<dbReference type="EMBL" id="JBHSLU010000060">
    <property type="protein sequence ID" value="MFC5507045.1"/>
    <property type="molecule type" value="Genomic_DNA"/>
</dbReference>
<name>A0ABW0P3Q7_9HYPH</name>
<dbReference type="PROSITE" id="PS51318">
    <property type="entry name" value="TAT"/>
    <property type="match status" value="1"/>
</dbReference>
<feature type="chain" id="PRO_5046596152" evidence="1">
    <location>
        <begin position="28"/>
        <end position="213"/>
    </location>
</feature>
<evidence type="ECO:0000313" key="2">
    <source>
        <dbReference type="EMBL" id="MFC5507045.1"/>
    </source>
</evidence>
<dbReference type="RefSeq" id="WP_156450962.1">
    <property type="nucleotide sequence ID" value="NZ_JBHSLU010000060.1"/>
</dbReference>
<sequence>MISFSRLRALRLPAALLGAALLGACQATPQLTLSSAPAYSPEWCAAAKSLAANSGSNLFATGRCHELGIAGFAKEENLYLFYYTQGARWGSLQAAEALARLGQPVPDADLQAEARYRADRRQADAAMAAAISGRANPPRPAPMTPTVQIPNTTFQPARIQPTPMRPAPSLTIPTQSTQQQGRTTTQSRRECVNGVCKTVTTTCVNGNCTTTSQ</sequence>
<feature type="signal peptide" evidence="1">
    <location>
        <begin position="1"/>
        <end position="27"/>
    </location>
</feature>